<evidence type="ECO:0000256" key="1">
    <source>
        <dbReference type="PROSITE-ProRule" id="PRU00371"/>
    </source>
</evidence>
<evidence type="ECO:0000256" key="2">
    <source>
        <dbReference type="SAM" id="MobiDB-lite"/>
    </source>
</evidence>
<organism evidence="4 5">
    <name type="scientific">Mythimna separata</name>
    <name type="common">Oriental armyworm</name>
    <name type="synonym">Pseudaletia separata</name>
    <dbReference type="NCBI Taxonomy" id="271217"/>
    <lineage>
        <taxon>Eukaryota</taxon>
        <taxon>Metazoa</taxon>
        <taxon>Ecdysozoa</taxon>
        <taxon>Arthropoda</taxon>
        <taxon>Hexapoda</taxon>
        <taxon>Insecta</taxon>
        <taxon>Pterygota</taxon>
        <taxon>Neoptera</taxon>
        <taxon>Endopterygota</taxon>
        <taxon>Lepidoptera</taxon>
        <taxon>Glossata</taxon>
        <taxon>Ditrysia</taxon>
        <taxon>Noctuoidea</taxon>
        <taxon>Noctuidae</taxon>
        <taxon>Noctuinae</taxon>
        <taxon>Hadenini</taxon>
        <taxon>Mythimna</taxon>
    </lineage>
</organism>
<dbReference type="EMBL" id="JARGEI010000026">
    <property type="protein sequence ID" value="KAJ8708484.1"/>
    <property type="molecule type" value="Genomic_DNA"/>
</dbReference>
<feature type="region of interest" description="Disordered" evidence="2">
    <location>
        <begin position="105"/>
        <end position="167"/>
    </location>
</feature>
<reference evidence="4" key="1">
    <citation type="submission" date="2023-03" db="EMBL/GenBank/DDBJ databases">
        <title>Chromosome-level genomes of two armyworms, Mythimna separata and Mythimna loreyi, provide insights into the biosynthesis and reception of sex pheromones.</title>
        <authorList>
            <person name="Zhao H."/>
        </authorList>
    </citation>
    <scope>NUCLEOTIDE SEQUENCE</scope>
    <source>
        <strain evidence="4">BeijingLab</strain>
        <tissue evidence="4">Pupa</tissue>
    </source>
</reference>
<protein>
    <recommendedName>
        <fullName evidence="3">BESS domain-containing protein</fullName>
    </recommendedName>
</protein>
<comment type="caution">
    <text evidence="4">The sequence shown here is derived from an EMBL/GenBank/DDBJ whole genome shotgun (WGS) entry which is preliminary data.</text>
</comment>
<feature type="region of interest" description="Disordered" evidence="2">
    <location>
        <begin position="203"/>
        <end position="248"/>
    </location>
</feature>
<dbReference type="AlphaFoldDB" id="A0AAD7YAQ5"/>
<sequence>MFSEGEKTDKVEMVLKRWKNLRACFTREIKRQKDPNWIYGVAYKRRKYMYYNALSFLKAECDGADEDAAQDIDLPEKTDADNTTVTVDTNIEEIVIPAPLPVAKSKAKANNTSVSTENTKASSNSDNTKAPSHSDKTKSPSNSDNSKTPSNSDNIQTPSNTNDQDSTNFALSLVPMLNMIPIEERVEAQIEILSVLQPYLKKSRDEGRKRRGGKRRRTSTRHMYGKRKENTVCIEIKTEDEDESEGEQ</sequence>
<dbReference type="Pfam" id="PF10545">
    <property type="entry name" value="MADF_DNA_bdg"/>
    <property type="match status" value="1"/>
</dbReference>
<accession>A0AAD7YAQ5</accession>
<dbReference type="GO" id="GO:0003677">
    <property type="term" value="F:DNA binding"/>
    <property type="evidence" value="ECO:0007669"/>
    <property type="project" value="InterPro"/>
</dbReference>
<dbReference type="Proteomes" id="UP001231518">
    <property type="component" value="Chromosome 25"/>
</dbReference>
<keyword evidence="5" id="KW-1185">Reference proteome</keyword>
<dbReference type="GO" id="GO:0006357">
    <property type="term" value="P:regulation of transcription by RNA polymerase II"/>
    <property type="evidence" value="ECO:0007669"/>
    <property type="project" value="TreeGrafter"/>
</dbReference>
<evidence type="ECO:0000259" key="3">
    <source>
        <dbReference type="PROSITE" id="PS51031"/>
    </source>
</evidence>
<dbReference type="InterPro" id="IPR006578">
    <property type="entry name" value="MADF-dom"/>
</dbReference>
<dbReference type="PROSITE" id="PS51031">
    <property type="entry name" value="BESS"/>
    <property type="match status" value="1"/>
</dbReference>
<feature type="compositionally biased region" description="Polar residues" evidence="2">
    <location>
        <begin position="108"/>
        <end position="131"/>
    </location>
</feature>
<keyword evidence="1" id="KW-0539">Nucleus</keyword>
<dbReference type="PANTHER" id="PTHR12243">
    <property type="entry name" value="MADF DOMAIN TRANSCRIPTION FACTOR"/>
    <property type="match status" value="1"/>
</dbReference>
<dbReference type="PANTHER" id="PTHR12243:SF69">
    <property type="entry name" value="SI:CH73-59F11.3"/>
    <property type="match status" value="1"/>
</dbReference>
<feature type="compositionally biased region" description="Polar residues" evidence="2">
    <location>
        <begin position="139"/>
        <end position="167"/>
    </location>
</feature>
<feature type="domain" description="BESS" evidence="3">
    <location>
        <begin position="163"/>
        <end position="202"/>
    </location>
</feature>
<dbReference type="GO" id="GO:0005634">
    <property type="term" value="C:nucleus"/>
    <property type="evidence" value="ECO:0007669"/>
    <property type="project" value="UniProtKB-SubCell"/>
</dbReference>
<feature type="compositionally biased region" description="Acidic residues" evidence="2">
    <location>
        <begin position="238"/>
        <end position="248"/>
    </location>
</feature>
<evidence type="ECO:0000313" key="5">
    <source>
        <dbReference type="Proteomes" id="UP001231518"/>
    </source>
</evidence>
<name>A0AAD7YAQ5_MYTSE</name>
<comment type="subcellular location">
    <subcellularLocation>
        <location evidence="1">Nucleus</location>
    </subcellularLocation>
</comment>
<dbReference type="InterPro" id="IPR004210">
    <property type="entry name" value="BESS_motif"/>
</dbReference>
<proteinExistence type="predicted"/>
<dbReference type="InterPro" id="IPR039353">
    <property type="entry name" value="TF_Adf1"/>
</dbReference>
<feature type="compositionally biased region" description="Basic residues" evidence="2">
    <location>
        <begin position="209"/>
        <end position="225"/>
    </location>
</feature>
<dbReference type="GO" id="GO:0005667">
    <property type="term" value="C:transcription regulator complex"/>
    <property type="evidence" value="ECO:0007669"/>
    <property type="project" value="TreeGrafter"/>
</dbReference>
<evidence type="ECO:0000313" key="4">
    <source>
        <dbReference type="EMBL" id="KAJ8708484.1"/>
    </source>
</evidence>
<gene>
    <name evidence="4" type="ORF">PYW07_010609</name>
</gene>